<proteinExistence type="predicted"/>
<dbReference type="InterPro" id="IPR008964">
    <property type="entry name" value="Invasin/intimin_cell_adhesion"/>
</dbReference>
<name>A0ABU2YM78_9FLAO</name>
<dbReference type="EMBL" id="JAVRIA010000005">
    <property type="protein sequence ID" value="MDT0558986.1"/>
    <property type="molecule type" value="Genomic_DNA"/>
</dbReference>
<dbReference type="InterPro" id="IPR013783">
    <property type="entry name" value="Ig-like_fold"/>
</dbReference>
<keyword evidence="2" id="KW-1185">Reference proteome</keyword>
<dbReference type="SUPFAM" id="SSF49373">
    <property type="entry name" value="Invasin/intimin cell-adhesion fragments"/>
    <property type="match status" value="1"/>
</dbReference>
<accession>A0ABU2YM78</accession>
<dbReference type="RefSeq" id="WP_311427751.1">
    <property type="nucleotide sequence ID" value="NZ_JAVRIA010000005.1"/>
</dbReference>
<sequence length="404" mass="45062">MSFKSIYISLISVAIILSGLSMRQDVNNNSYTLVSTSKVFTAGASISLEFSFEGSTEVILYCSNSYGSILLHPILDKTLSFKIPQSISNKSGILNWQLLSESTLLSGEIEILPKVTIETIETYIGPPSIEAGGTDYTMLVSIPTDDLDNPLVDSTKVSVKHQFLDIETKDEIFTKHGFGYKNLYSYEKSGRVLINTECLDLNSKEYDVNVVPAIPTSFSISADRIHSYADGNQITNFKTSIIKDRFNNIVSDGTYVTFFITNKLGYKAYTSGTTLDGRATAKMLHPDQEDQWTIKAYIEGMANSEFLVLNYKQAISDFDVSFSKNNRAITVGPLQSFMDQYIPNGLSVVLKVYKDGILDDEFTEQSVEGYANFKLKKDRYPKGNYKLVVKVAGLTKSFPNLKYE</sequence>
<evidence type="ECO:0000313" key="1">
    <source>
        <dbReference type="EMBL" id="MDT0558986.1"/>
    </source>
</evidence>
<reference evidence="1 2" key="1">
    <citation type="submission" date="2023-09" db="EMBL/GenBank/DDBJ databases">
        <authorList>
            <person name="Rey-Velasco X."/>
        </authorList>
    </citation>
    <scope>NUCLEOTIDE SEQUENCE [LARGE SCALE GENOMIC DNA]</scope>
    <source>
        <strain evidence="1 2">W332</strain>
    </source>
</reference>
<dbReference type="Proteomes" id="UP001259492">
    <property type="component" value="Unassembled WGS sequence"/>
</dbReference>
<evidence type="ECO:0000313" key="2">
    <source>
        <dbReference type="Proteomes" id="UP001259492"/>
    </source>
</evidence>
<dbReference type="Gene3D" id="2.60.40.10">
    <property type="entry name" value="Immunoglobulins"/>
    <property type="match status" value="1"/>
</dbReference>
<organism evidence="1 2">
    <name type="scientific">Microcosmobacter mediterraneus</name>
    <dbReference type="NCBI Taxonomy" id="3075607"/>
    <lineage>
        <taxon>Bacteria</taxon>
        <taxon>Pseudomonadati</taxon>
        <taxon>Bacteroidota</taxon>
        <taxon>Flavobacteriia</taxon>
        <taxon>Flavobacteriales</taxon>
        <taxon>Flavobacteriaceae</taxon>
        <taxon>Microcosmobacter</taxon>
    </lineage>
</organism>
<protein>
    <submittedName>
        <fullName evidence="1">Uncharacterized protein</fullName>
    </submittedName>
</protein>
<gene>
    <name evidence="1" type="ORF">RM697_10025</name>
</gene>
<comment type="caution">
    <text evidence="1">The sequence shown here is derived from an EMBL/GenBank/DDBJ whole genome shotgun (WGS) entry which is preliminary data.</text>
</comment>